<dbReference type="KEGG" id="tpv:TP01_0542"/>
<evidence type="ECO:0000256" key="1">
    <source>
        <dbReference type="SAM" id="Coils"/>
    </source>
</evidence>
<dbReference type="Gene3D" id="1.25.40.510">
    <property type="entry name" value="GLE1-like"/>
    <property type="match status" value="1"/>
</dbReference>
<accession>Q4N8C9</accession>
<name>Q4N8C9_THEPA</name>
<dbReference type="GO" id="GO:0005643">
    <property type="term" value="C:nuclear pore"/>
    <property type="evidence" value="ECO:0007669"/>
    <property type="project" value="InterPro"/>
</dbReference>
<keyword evidence="2" id="KW-1133">Transmembrane helix</keyword>
<reference evidence="3 4" key="1">
    <citation type="journal article" date="2005" name="Science">
        <title>Genome sequence of Theileria parva, a bovine pathogen that transforms lymphocytes.</title>
        <authorList>
            <person name="Gardner M.J."/>
            <person name="Bishop R."/>
            <person name="Shah T."/>
            <person name="de Villiers E.P."/>
            <person name="Carlton J.M."/>
            <person name="Hall N."/>
            <person name="Ren Q."/>
            <person name="Paulsen I.T."/>
            <person name="Pain A."/>
            <person name="Berriman M."/>
            <person name="Wilson R.J.M."/>
            <person name="Sato S."/>
            <person name="Ralph S.A."/>
            <person name="Mann D.J."/>
            <person name="Xiong Z."/>
            <person name="Shallom S.J."/>
            <person name="Weidman J."/>
            <person name="Jiang L."/>
            <person name="Lynn J."/>
            <person name="Weaver B."/>
            <person name="Shoaibi A."/>
            <person name="Domingo A.R."/>
            <person name="Wasawo D."/>
            <person name="Crabtree J."/>
            <person name="Wortman J.R."/>
            <person name="Haas B."/>
            <person name="Angiuoli S.V."/>
            <person name="Creasy T.H."/>
            <person name="Lu C."/>
            <person name="Suh B."/>
            <person name="Silva J.C."/>
            <person name="Utterback T.R."/>
            <person name="Feldblyum T.V."/>
            <person name="Pertea M."/>
            <person name="Allen J."/>
            <person name="Nierman W.C."/>
            <person name="Taracha E.L.N."/>
            <person name="Salzberg S.L."/>
            <person name="White O.R."/>
            <person name="Fitzhugh H.A."/>
            <person name="Morzaria S."/>
            <person name="Venter J.C."/>
            <person name="Fraser C.M."/>
            <person name="Nene V."/>
        </authorList>
    </citation>
    <scope>NUCLEOTIDE SEQUENCE [LARGE SCALE GENOMIC DNA]</scope>
    <source>
        <strain evidence="3 4">Muguga</strain>
    </source>
</reference>
<dbReference type="STRING" id="5875.Q4N8C9"/>
<dbReference type="GeneID" id="3502498"/>
<organism evidence="3 4">
    <name type="scientific">Theileria parva</name>
    <name type="common">East coast fever infection agent</name>
    <dbReference type="NCBI Taxonomy" id="5875"/>
    <lineage>
        <taxon>Eukaryota</taxon>
        <taxon>Sar</taxon>
        <taxon>Alveolata</taxon>
        <taxon>Apicomplexa</taxon>
        <taxon>Aconoidasida</taxon>
        <taxon>Piroplasmida</taxon>
        <taxon>Theileriidae</taxon>
        <taxon>Theileria</taxon>
    </lineage>
</organism>
<sequence length="564" mass="65616">MKAVGGVTFNFDESVLVEDRKLQIPLNFYKTGHNFTTQFKLQLIQSHTTRNITINTVETVNFSDKTVNFSDKTVNFSDKSVTDVTGEIVKDVTGESVKDVTGESVKFGYLDSKQLEELIDENCVATRNVYNSVITETINEFQRLELLEKQKLERENFEKKRIEQEKLENQRKQIQNSHNENLTLHNENLTLQGEKLTLQGEKLTLQGEKLTLQGEKLTLQGEKLTLQGEKLTLQGEKLTVGANKFDDISWDYVPKNRTILFFDDLREKFIKFERIYSEVRSNSELKQVRIDLSKRVKICLNSIANTQKQVDLTFKTLSSLLQQCNSEDLKIFTLFKIVEGVLNCCEQGQIYINPKSVWSFSRLLASIDKINPDFNTIFITLLTLKTKLIIPKFYLTRNDTFSEANVGQNMTPDNTVELGKLYEYPVDVNEEIVYNKRLSSYLRLYLSYLCIKNDFTTIWSYYANVVNSSWNTIFIQFIPCILITILNITSYFMHNIYKLQFKKVLVNINKLLNEKLMRCNNTSSVQMYIGQLQQFYHDFNSGVKLTEPEGYKMKYKEEDLRNDI</sequence>
<evidence type="ECO:0000313" key="4">
    <source>
        <dbReference type="Proteomes" id="UP000001949"/>
    </source>
</evidence>
<comment type="caution">
    <text evidence="3">The sequence shown here is derived from an EMBL/GenBank/DDBJ whole genome shotgun (WGS) entry which is preliminary data.</text>
</comment>
<keyword evidence="1" id="KW-0175">Coiled coil</keyword>
<keyword evidence="4" id="KW-1185">Reference proteome</keyword>
<evidence type="ECO:0000313" key="3">
    <source>
        <dbReference type="EMBL" id="EAN33779.1"/>
    </source>
</evidence>
<dbReference type="InParanoid" id="Q4N8C9"/>
<dbReference type="GO" id="GO:0016973">
    <property type="term" value="P:poly(A)+ mRNA export from nucleus"/>
    <property type="evidence" value="ECO:0007669"/>
    <property type="project" value="InterPro"/>
</dbReference>
<dbReference type="EMBL" id="AAGK01000001">
    <property type="protein sequence ID" value="EAN33779.1"/>
    <property type="molecule type" value="Genomic_DNA"/>
</dbReference>
<dbReference type="AlphaFoldDB" id="Q4N8C9"/>
<dbReference type="Pfam" id="PF07817">
    <property type="entry name" value="GLE1"/>
    <property type="match status" value="1"/>
</dbReference>
<dbReference type="VEuPathDB" id="PiroplasmaDB:TpMuguga_01g00542"/>
<proteinExistence type="predicted"/>
<feature type="coiled-coil region" evidence="1">
    <location>
        <begin position="147"/>
        <end position="187"/>
    </location>
</feature>
<evidence type="ECO:0000256" key="2">
    <source>
        <dbReference type="SAM" id="Phobius"/>
    </source>
</evidence>
<gene>
    <name evidence="3" type="ordered locus">TP01_0542</name>
</gene>
<keyword evidence="2" id="KW-0472">Membrane</keyword>
<dbReference type="RefSeq" id="XP_766062.1">
    <property type="nucleotide sequence ID" value="XM_760969.1"/>
</dbReference>
<protein>
    <submittedName>
        <fullName evidence="3">Uncharacterized protein</fullName>
    </submittedName>
</protein>
<dbReference type="InterPro" id="IPR012476">
    <property type="entry name" value="GLE1"/>
</dbReference>
<feature type="transmembrane region" description="Helical" evidence="2">
    <location>
        <begin position="473"/>
        <end position="493"/>
    </location>
</feature>
<keyword evidence="2" id="KW-0812">Transmembrane</keyword>
<dbReference type="InterPro" id="IPR038506">
    <property type="entry name" value="GLE1-like_sf"/>
</dbReference>
<dbReference type="Proteomes" id="UP000001949">
    <property type="component" value="Unassembled WGS sequence"/>
</dbReference>
<dbReference type="OMA" id="NITSYFM"/>
<dbReference type="eggNOG" id="KOG2412">
    <property type="taxonomic scope" value="Eukaryota"/>
</dbReference>